<feature type="region of interest" description="Disordered" evidence="4">
    <location>
        <begin position="57"/>
        <end position="95"/>
    </location>
</feature>
<feature type="compositionally biased region" description="Low complexity" evidence="4">
    <location>
        <begin position="69"/>
        <end position="95"/>
    </location>
</feature>
<sequence length="745" mass="86165">MTKQVKQNIKVKKDEIIRDKVIKDSSLNLNEGDKEKLNDKDIDDVFKALGLTESESELENSHLIEGSNDDLVNNTTKNNNDNNDNDTNNDNNQSIDLNNEKELMNLFPKPKSYVKLPDSINSILSPEIISNITQEENSNWEPVIDALLTSNICDPTVPIDIMQSEFTGFDFHQLIVTIPKKQKSLIVEKLHELALLSGVLWGNIHVMNDLLALCNLLPNEKSKILVETLLKDIDLKSSSIQSIENNEDTMIVANTTTKAILLNHYARLSNIDKVREYVNELNKLPSNKNPMNTSPVVYTSILQMYMRLNNYELAKETFDTMKFLSMSTSPSSRTYTSMILLDTLNNNIEHGISVYEEMIEKEIKIEPDTLLALAKGCGSRKGMIAKGWDFIIKYYENGFNVDSKVMEIMMYLAYVDGDLAFVRGIWMNICETNTKLKEEIQLPHAKCTKWLFNTYYKIGDIIENSKNGQNHIPIGMIDSRVRSIRKKVLELMNFEFHENAPPLLPIIEFDGSNSEMMLNETRALWKYMIHNNGFNNNYISESLIEAYLYVVGRYAKLETFEKEWNRLTIFDNEGINENNIIIEEPSNENEFIIKENNTTKSIITSSNNEILPFDRIIRNDRLYNMCMHIARNQASLSFAQKIWTERGMYRKSSKFQKMSIIKQDEADFKFARLMLSVFTHLGNVGDGYKLVLSSQNRFMWTNYHLKSLFMLCERLGYTTFSKELFKVVKRSDKWSRRQRRHSGSK</sequence>
<dbReference type="InterPro" id="IPR002885">
    <property type="entry name" value="PPR_rpt"/>
</dbReference>
<name>A0A9P6WM70_9ASCO</name>
<dbReference type="AlphaFoldDB" id="A0A9P6WM70"/>
<evidence type="ECO:0000256" key="3">
    <source>
        <dbReference type="ARBA" id="ARBA00044527"/>
    </source>
</evidence>
<dbReference type="Pfam" id="PF01535">
    <property type="entry name" value="PPR"/>
    <property type="match status" value="1"/>
</dbReference>
<dbReference type="InterPro" id="IPR011990">
    <property type="entry name" value="TPR-like_helical_dom_sf"/>
</dbReference>
<evidence type="ECO:0000256" key="4">
    <source>
        <dbReference type="SAM" id="MobiDB-lite"/>
    </source>
</evidence>
<protein>
    <recommendedName>
        <fullName evidence="3">Mitochondrial 15S rRNA processing factor CCM1</fullName>
    </recommendedName>
</protein>
<evidence type="ECO:0000256" key="2">
    <source>
        <dbReference type="ARBA" id="ARBA00022737"/>
    </source>
</evidence>
<proteinExistence type="predicted"/>
<reference evidence="5" key="1">
    <citation type="submission" date="2020-11" db="EMBL/GenBank/DDBJ databases">
        <title>Kefir isolates.</title>
        <authorList>
            <person name="Marcisauskas S."/>
            <person name="Kim Y."/>
            <person name="Blasche S."/>
        </authorList>
    </citation>
    <scope>NUCLEOTIDE SEQUENCE</scope>
    <source>
        <strain evidence="5">Olga-1</strain>
    </source>
</reference>
<accession>A0A9P6WM70</accession>
<comment type="subcellular location">
    <subcellularLocation>
        <location evidence="1">Mitochondrion</location>
    </subcellularLocation>
</comment>
<keyword evidence="6" id="KW-1185">Reference proteome</keyword>
<gene>
    <name evidence="5" type="primary">CCM1</name>
    <name evidence="5" type="ORF">C6P40_000675</name>
</gene>
<dbReference type="Proteomes" id="UP000697127">
    <property type="component" value="Unassembled WGS sequence"/>
</dbReference>
<dbReference type="EMBL" id="PUHW01000131">
    <property type="protein sequence ID" value="KAG0688687.1"/>
    <property type="molecule type" value="Genomic_DNA"/>
</dbReference>
<evidence type="ECO:0000313" key="6">
    <source>
        <dbReference type="Proteomes" id="UP000697127"/>
    </source>
</evidence>
<organism evidence="5 6">
    <name type="scientific">Pichia californica</name>
    <dbReference type="NCBI Taxonomy" id="460514"/>
    <lineage>
        <taxon>Eukaryota</taxon>
        <taxon>Fungi</taxon>
        <taxon>Dikarya</taxon>
        <taxon>Ascomycota</taxon>
        <taxon>Saccharomycotina</taxon>
        <taxon>Pichiomycetes</taxon>
        <taxon>Pichiales</taxon>
        <taxon>Pichiaceae</taxon>
        <taxon>Pichia</taxon>
    </lineage>
</organism>
<dbReference type="PANTHER" id="PTHR47932:SF44">
    <property type="entry name" value="MIOREX COMPLEX COMPONENT 1"/>
    <property type="match status" value="1"/>
</dbReference>
<dbReference type="PANTHER" id="PTHR47932">
    <property type="entry name" value="ATPASE EXPRESSION PROTEIN 3"/>
    <property type="match status" value="1"/>
</dbReference>
<evidence type="ECO:0000256" key="1">
    <source>
        <dbReference type="ARBA" id="ARBA00004173"/>
    </source>
</evidence>
<dbReference type="Gene3D" id="1.25.40.10">
    <property type="entry name" value="Tetratricopeptide repeat domain"/>
    <property type="match status" value="1"/>
</dbReference>
<comment type="caution">
    <text evidence="5">The sequence shown here is derived from an EMBL/GenBank/DDBJ whole genome shotgun (WGS) entry which is preliminary data.</text>
</comment>
<keyword evidence="2" id="KW-0677">Repeat</keyword>
<evidence type="ECO:0000313" key="5">
    <source>
        <dbReference type="EMBL" id="KAG0688687.1"/>
    </source>
</evidence>
<dbReference type="GO" id="GO:0005739">
    <property type="term" value="C:mitochondrion"/>
    <property type="evidence" value="ECO:0007669"/>
    <property type="project" value="UniProtKB-SubCell"/>
</dbReference>